<organism evidence="1 2">
    <name type="scientific">Bacteroides faecichinchillae</name>
    <dbReference type="NCBI Taxonomy" id="871325"/>
    <lineage>
        <taxon>Bacteria</taxon>
        <taxon>Pseudomonadati</taxon>
        <taxon>Bacteroidota</taxon>
        <taxon>Bacteroidia</taxon>
        <taxon>Bacteroidales</taxon>
        <taxon>Bacteroidaceae</taxon>
        <taxon>Bacteroides</taxon>
    </lineage>
</organism>
<protein>
    <submittedName>
        <fullName evidence="1">Uncharacterized protein</fullName>
    </submittedName>
</protein>
<gene>
    <name evidence="1" type="ORF">SAMN05444349_12522</name>
</gene>
<dbReference type="AlphaFoldDB" id="A0A1M5CNR4"/>
<proteinExistence type="predicted"/>
<evidence type="ECO:0000313" key="1">
    <source>
        <dbReference type="EMBL" id="SHF56405.1"/>
    </source>
</evidence>
<evidence type="ECO:0000313" key="2">
    <source>
        <dbReference type="Proteomes" id="UP000184436"/>
    </source>
</evidence>
<reference evidence="1 2" key="1">
    <citation type="submission" date="2016-11" db="EMBL/GenBank/DDBJ databases">
        <authorList>
            <person name="Jaros S."/>
            <person name="Januszkiewicz K."/>
            <person name="Wedrychowicz H."/>
        </authorList>
    </citation>
    <scope>NUCLEOTIDE SEQUENCE [LARGE SCALE GENOMIC DNA]</scope>
    <source>
        <strain evidence="1 2">DSM 26883</strain>
    </source>
</reference>
<dbReference type="STRING" id="871325.SAMN05444349_12522"/>
<name>A0A1M5CNR4_9BACE</name>
<dbReference type="EMBL" id="FQVD01000025">
    <property type="protein sequence ID" value="SHF56405.1"/>
    <property type="molecule type" value="Genomic_DNA"/>
</dbReference>
<accession>A0A1M5CNR4</accession>
<keyword evidence="2" id="KW-1185">Reference proteome</keyword>
<dbReference type="Proteomes" id="UP000184436">
    <property type="component" value="Unassembled WGS sequence"/>
</dbReference>
<sequence length="52" mass="6112">MTYCFKIQYIAHDYVSVRGFKGTFLIELQSMKPIKHQYNVDMVTVIGFFESS</sequence>